<evidence type="ECO:0000256" key="4">
    <source>
        <dbReference type="ARBA" id="ARBA00022729"/>
    </source>
</evidence>
<comment type="function">
    <text evidence="11">Oocyte-expressed fertilization factor that mediates sperm-egg binding and is essential for sperm entry into the egg. Necessary and sufficient to mediate species-specific gamete recognition and fertilization, which is essential for vertebrate species performing external fertilization. External fertilization cannot guarantee that only conspecific sperm reaches the egg by precopulatory mate choice: proteins such as Bouncer can therefore support the selection of conspecific sperm.</text>
</comment>
<dbReference type="PANTHER" id="PTHR47613">
    <property type="entry name" value="SPERM ACROSOME MEMBRANE-ASSOCIATED PROTEIN 4"/>
    <property type="match status" value="1"/>
</dbReference>
<evidence type="ECO:0000256" key="1">
    <source>
        <dbReference type="ARBA" id="ARBA00004609"/>
    </source>
</evidence>
<dbReference type="InterPro" id="IPR046354">
    <property type="entry name" value="SPACA4/Bouncer"/>
</dbReference>
<proteinExistence type="inferred from homology"/>
<evidence type="ECO:0000259" key="15">
    <source>
        <dbReference type="Pfam" id="PF00021"/>
    </source>
</evidence>
<dbReference type="FunFam" id="2.10.60.10:FF:000039">
    <property type="entry name" value="Sperm acrosome-associated 4-like"/>
    <property type="match status" value="1"/>
</dbReference>
<evidence type="ECO:0000256" key="6">
    <source>
        <dbReference type="ARBA" id="ARBA00023157"/>
    </source>
</evidence>
<keyword evidence="5" id="KW-0472">Membrane</keyword>
<dbReference type="Pfam" id="PF00021">
    <property type="entry name" value="UPAR_LY6"/>
    <property type="match status" value="1"/>
</dbReference>
<comment type="similarity">
    <text evidence="10">Belongs to the SPACA4/bouncer family.</text>
</comment>
<feature type="domain" description="UPAR/Ly6" evidence="15">
    <location>
        <begin position="42"/>
        <end position="103"/>
    </location>
</feature>
<keyword evidence="17" id="KW-1185">Reference proteome</keyword>
<protein>
    <recommendedName>
        <fullName evidence="13">Protein Bouncer</fullName>
    </recommendedName>
</protein>
<keyword evidence="7" id="KW-0325">Glycoprotein</keyword>
<dbReference type="Ensembl" id="ENSOMET00000019063.1">
    <property type="protein sequence ID" value="ENSOMEP00000011888.1"/>
    <property type="gene ID" value="ENSOMEG00000013220.1"/>
</dbReference>
<dbReference type="AlphaFoldDB" id="A0A3B3C3I5"/>
<keyword evidence="8" id="KW-0278">Fertilization</keyword>
<dbReference type="InterPro" id="IPR045860">
    <property type="entry name" value="Snake_toxin-like_sf"/>
</dbReference>
<evidence type="ECO:0000256" key="2">
    <source>
        <dbReference type="ARBA" id="ARBA00022475"/>
    </source>
</evidence>
<evidence type="ECO:0000256" key="11">
    <source>
        <dbReference type="ARBA" id="ARBA00054338"/>
    </source>
</evidence>
<dbReference type="CDD" id="cd23597">
    <property type="entry name" value="TFP_LU_ECD_Bncr"/>
    <property type="match status" value="1"/>
</dbReference>
<evidence type="ECO:0000256" key="12">
    <source>
        <dbReference type="ARBA" id="ARBA00062139"/>
    </source>
</evidence>
<dbReference type="PANTHER" id="PTHR47613:SF1">
    <property type="entry name" value="SPERM ACROSOME MEMBRANE-ASSOCIATED PROTEIN 4"/>
    <property type="match status" value="1"/>
</dbReference>
<evidence type="ECO:0000256" key="7">
    <source>
        <dbReference type="ARBA" id="ARBA00023180"/>
    </source>
</evidence>
<dbReference type="PaxDb" id="30732-ENSOMEP00000011888"/>
<dbReference type="GeneTree" id="ENSGT00940000177161"/>
<organism evidence="16 17">
    <name type="scientific">Oryzias melastigma</name>
    <name type="common">Marine medaka</name>
    <dbReference type="NCBI Taxonomy" id="30732"/>
    <lineage>
        <taxon>Eukaryota</taxon>
        <taxon>Metazoa</taxon>
        <taxon>Chordata</taxon>
        <taxon>Craniata</taxon>
        <taxon>Vertebrata</taxon>
        <taxon>Euteleostomi</taxon>
        <taxon>Actinopterygii</taxon>
        <taxon>Neopterygii</taxon>
        <taxon>Teleostei</taxon>
        <taxon>Neoteleostei</taxon>
        <taxon>Acanthomorphata</taxon>
        <taxon>Ovalentaria</taxon>
        <taxon>Atherinomorphae</taxon>
        <taxon>Beloniformes</taxon>
        <taxon>Adrianichthyidae</taxon>
        <taxon>Oryziinae</taxon>
        <taxon>Oryzias</taxon>
    </lineage>
</organism>
<keyword evidence="4 14" id="KW-0732">Signal</keyword>
<feature type="chain" id="PRO_5017277730" description="Protein Bouncer" evidence="14">
    <location>
        <begin position="23"/>
        <end position="124"/>
    </location>
</feature>
<dbReference type="GO" id="GO:0007342">
    <property type="term" value="P:fusion of sperm to egg plasma membrane involved in single fertilization"/>
    <property type="evidence" value="ECO:0007669"/>
    <property type="project" value="UniProtKB-ARBA"/>
</dbReference>
<evidence type="ECO:0000313" key="17">
    <source>
        <dbReference type="Proteomes" id="UP000261560"/>
    </source>
</evidence>
<comment type="subunit">
    <text evidence="12">Interacts with spermatocyte complex composed of izumo1, spaca6 and tmem81.</text>
</comment>
<name>A0A3B3C3I5_ORYME</name>
<reference evidence="16" key="1">
    <citation type="submission" date="2025-08" db="UniProtKB">
        <authorList>
            <consortium name="Ensembl"/>
        </authorList>
    </citation>
    <scope>IDENTIFICATION</scope>
</reference>
<comment type="subcellular location">
    <subcellularLocation>
        <location evidence="1">Cell membrane</location>
        <topology evidence="1">Lipid-anchor</topology>
        <topology evidence="1">GPI-anchor</topology>
    </subcellularLocation>
</comment>
<accession>A0A3B3C3I5</accession>
<evidence type="ECO:0000256" key="14">
    <source>
        <dbReference type="SAM" id="SignalP"/>
    </source>
</evidence>
<keyword evidence="6" id="KW-1015">Disulfide bond</keyword>
<evidence type="ECO:0000256" key="13">
    <source>
        <dbReference type="ARBA" id="ARBA00070213"/>
    </source>
</evidence>
<feature type="signal peptide" evidence="14">
    <location>
        <begin position="1"/>
        <end position="22"/>
    </location>
</feature>
<dbReference type="Gene3D" id="2.10.60.10">
    <property type="entry name" value="CD59"/>
    <property type="match status" value="1"/>
</dbReference>
<evidence type="ECO:0000256" key="9">
    <source>
        <dbReference type="ARBA" id="ARBA00023288"/>
    </source>
</evidence>
<evidence type="ECO:0000256" key="5">
    <source>
        <dbReference type="ARBA" id="ARBA00023136"/>
    </source>
</evidence>
<evidence type="ECO:0000256" key="3">
    <source>
        <dbReference type="ARBA" id="ARBA00022622"/>
    </source>
</evidence>
<dbReference type="OMA" id="CCDWPYC"/>
<dbReference type="SUPFAM" id="SSF57302">
    <property type="entry name" value="Snake toxin-like"/>
    <property type="match status" value="1"/>
</dbReference>
<dbReference type="GO" id="GO:0035036">
    <property type="term" value="P:sperm-egg recognition"/>
    <property type="evidence" value="ECO:0007669"/>
    <property type="project" value="TreeGrafter"/>
</dbReference>
<dbReference type="InterPro" id="IPR016054">
    <property type="entry name" value="LY6_UPA_recep-like"/>
</dbReference>
<evidence type="ECO:0000313" key="16">
    <source>
        <dbReference type="Ensembl" id="ENSOMEP00000011888.1"/>
    </source>
</evidence>
<evidence type="ECO:0000256" key="8">
    <source>
        <dbReference type="ARBA" id="ARBA00023279"/>
    </source>
</evidence>
<keyword evidence="2" id="KW-1003">Cell membrane</keyword>
<dbReference type="GO" id="GO:0098552">
    <property type="term" value="C:side of membrane"/>
    <property type="evidence" value="ECO:0007669"/>
    <property type="project" value="UniProtKB-KW"/>
</dbReference>
<evidence type="ECO:0000256" key="10">
    <source>
        <dbReference type="ARBA" id="ARBA00029446"/>
    </source>
</evidence>
<dbReference type="Proteomes" id="UP000261560">
    <property type="component" value="Unplaced"/>
</dbReference>
<keyword evidence="3" id="KW-0336">GPI-anchor</keyword>
<keyword evidence="9" id="KW-0449">Lipoprotein</keyword>
<sequence length="124" mass="13708">CNPQLVHAALLWLSLPLPLLLSENLHCYFSPILEKEITFELIVTECPPNELCFKALGRYGNYTALSARGCMLEKDCSQVHSLRLLGTVYSMSYSCCDWPYCNRGVALEPLTAMLVAAAVAACSF</sequence>
<dbReference type="GO" id="GO:0005886">
    <property type="term" value="C:plasma membrane"/>
    <property type="evidence" value="ECO:0007669"/>
    <property type="project" value="UniProtKB-SubCell"/>
</dbReference>
<reference evidence="16" key="2">
    <citation type="submission" date="2025-09" db="UniProtKB">
        <authorList>
            <consortium name="Ensembl"/>
        </authorList>
    </citation>
    <scope>IDENTIFICATION</scope>
</reference>